<organism evidence="2 3">
    <name type="scientific">Actinacidiphila acididurans</name>
    <dbReference type="NCBI Taxonomy" id="2784346"/>
    <lineage>
        <taxon>Bacteria</taxon>
        <taxon>Bacillati</taxon>
        <taxon>Actinomycetota</taxon>
        <taxon>Actinomycetes</taxon>
        <taxon>Kitasatosporales</taxon>
        <taxon>Streptomycetaceae</taxon>
        <taxon>Actinacidiphila</taxon>
    </lineage>
</organism>
<evidence type="ECO:0000259" key="1">
    <source>
        <dbReference type="Pfam" id="PF13460"/>
    </source>
</evidence>
<dbReference type="SUPFAM" id="SSF51735">
    <property type="entry name" value="NAD(P)-binding Rossmann-fold domains"/>
    <property type="match status" value="1"/>
</dbReference>
<gene>
    <name evidence="2" type="ORF">ITX44_16865</name>
</gene>
<evidence type="ECO:0000313" key="2">
    <source>
        <dbReference type="EMBL" id="MBM9506192.1"/>
    </source>
</evidence>
<dbReference type="PANTHER" id="PTHR43162">
    <property type="match status" value="1"/>
</dbReference>
<dbReference type="InterPro" id="IPR036291">
    <property type="entry name" value="NAD(P)-bd_dom_sf"/>
</dbReference>
<proteinExistence type="predicted"/>
<dbReference type="PANTHER" id="PTHR43162:SF1">
    <property type="entry name" value="PRESTALK A DIFFERENTIATION PROTEIN A"/>
    <property type="match status" value="1"/>
</dbReference>
<dbReference type="Proteomes" id="UP000749040">
    <property type="component" value="Unassembled WGS sequence"/>
</dbReference>
<dbReference type="RefSeq" id="WP_205358053.1">
    <property type="nucleotide sequence ID" value="NZ_JADKYB010000008.1"/>
</dbReference>
<keyword evidence="3" id="KW-1185">Reference proteome</keyword>
<sequence length="274" mass="28673">MARIVVLGGSGKVGRRLMDELTARGHLAVAASRGSTTRFDWHDPATWPGAVAGADGVFVVGPGSARDWSDRLTGFLETAAAASVRHAVLLSARGVEFLPGGAVDRAEQALAGGPVAWTILRPSHFAQNFTEAMFAPVDGTVRAPVGAGAEPFIDVRDIAEVAATVLAGRLCTGESIALSGPSALTFDRAAAILSDTSGVPVRFEDEDREAHIARLRAAGTPEGYVRWRMAMLDGIRSGADAYVSAGVERILGRPATDFAAWARREVPGSSWAAR</sequence>
<feature type="domain" description="NAD(P)-binding" evidence="1">
    <location>
        <begin position="8"/>
        <end position="166"/>
    </location>
</feature>
<reference evidence="2 3" key="1">
    <citation type="submission" date="2021-01" db="EMBL/GenBank/DDBJ databases">
        <title>Streptomyces acididurans sp. nov., isolated from a peat swamp forest soil.</title>
        <authorList>
            <person name="Chantavorakit T."/>
            <person name="Duangmal K."/>
        </authorList>
    </citation>
    <scope>NUCLEOTIDE SEQUENCE [LARGE SCALE GENOMIC DNA]</scope>
    <source>
        <strain evidence="2 3">KK5PA1</strain>
    </source>
</reference>
<dbReference type="Gene3D" id="3.40.50.720">
    <property type="entry name" value="NAD(P)-binding Rossmann-like Domain"/>
    <property type="match status" value="1"/>
</dbReference>
<dbReference type="Pfam" id="PF13460">
    <property type="entry name" value="NAD_binding_10"/>
    <property type="match status" value="1"/>
</dbReference>
<dbReference type="InterPro" id="IPR051604">
    <property type="entry name" value="Ergot_Alk_Oxidoreductase"/>
</dbReference>
<protein>
    <submittedName>
        <fullName evidence="2">NAD(P)H-binding protein</fullName>
    </submittedName>
</protein>
<accession>A0ABS2TS81</accession>
<dbReference type="EMBL" id="JADKYB010000008">
    <property type="protein sequence ID" value="MBM9506192.1"/>
    <property type="molecule type" value="Genomic_DNA"/>
</dbReference>
<evidence type="ECO:0000313" key="3">
    <source>
        <dbReference type="Proteomes" id="UP000749040"/>
    </source>
</evidence>
<comment type="caution">
    <text evidence="2">The sequence shown here is derived from an EMBL/GenBank/DDBJ whole genome shotgun (WGS) entry which is preliminary data.</text>
</comment>
<name>A0ABS2TS81_9ACTN</name>
<dbReference type="Gene3D" id="3.90.25.10">
    <property type="entry name" value="UDP-galactose 4-epimerase, domain 1"/>
    <property type="match status" value="1"/>
</dbReference>
<dbReference type="InterPro" id="IPR016040">
    <property type="entry name" value="NAD(P)-bd_dom"/>
</dbReference>